<proteinExistence type="inferred from homology"/>
<dbReference type="PANTHER" id="PTHR11767">
    <property type="entry name" value="INWARD RECTIFIER POTASSIUM CHANNEL"/>
    <property type="match status" value="1"/>
</dbReference>
<dbReference type="SUPFAM" id="SSF81296">
    <property type="entry name" value="E set domains"/>
    <property type="match status" value="1"/>
</dbReference>
<dbReference type="Gene3D" id="2.60.40.1400">
    <property type="entry name" value="G protein-activated inward rectifier potassium channel 1"/>
    <property type="match status" value="1"/>
</dbReference>
<comment type="subcellular location">
    <subcellularLocation>
        <location evidence="2">Cell membrane</location>
    </subcellularLocation>
    <subcellularLocation>
        <location evidence="1 15">Membrane</location>
        <topology evidence="1 15">Multi-pass membrane protein</topology>
    </subcellularLocation>
</comment>
<name>A0A662YTJ6_ACIRT</name>
<sequence>MEATPIDMLKDPLVSSCAAQDTRKKRRVVTKDGHSNVKIDHVDGLAMLYLHDLWTTVIDMKWRYKLTLFSATFVMTWFFFGLIFYIIAMIHGDLDVPDTASNHTPCVMNVQSLTGAFLFSLESQTTIGYGFRFITEECPLAISLLVAQLVLTTLAEIFITGTFLAKLARPKKRAETIMFSHNAVITKHDGKLCLIIRVANMRKSLLIQCQLTGKMLHTHVTKEGEKILLNQTSIRFQVDSASDSPFLILPMTFYHVINDASPLKDLTAANLRGKEFEIVVILNATVESTSGTCQSRTSYIPEEILWGYDFMPVVFNSPSGKYVADFKHYNKVIRSTDHFFATDLEKLKLEEEYRKDDQKEREGHLNEP</sequence>
<dbReference type="PRINTS" id="PR01323">
    <property type="entry name" value="KIR13CHANNEL"/>
</dbReference>
<keyword evidence="12 15" id="KW-0407">Ion channel</keyword>
<keyword evidence="3 15" id="KW-0813">Transport</keyword>
<keyword evidence="7 15" id="KW-0851">Voltage-gated channel</keyword>
<evidence type="ECO:0000313" key="19">
    <source>
        <dbReference type="EMBL" id="RXM99191.1"/>
    </source>
</evidence>
<dbReference type="AlphaFoldDB" id="A0A662YTJ6"/>
<dbReference type="GO" id="GO:0034765">
    <property type="term" value="P:regulation of monoatomic ion transmembrane transport"/>
    <property type="evidence" value="ECO:0007669"/>
    <property type="project" value="TreeGrafter"/>
</dbReference>
<evidence type="ECO:0000259" key="18">
    <source>
        <dbReference type="Pfam" id="PF17655"/>
    </source>
</evidence>
<dbReference type="Gene3D" id="1.10.287.70">
    <property type="match status" value="1"/>
</dbReference>
<evidence type="ECO:0000256" key="12">
    <source>
        <dbReference type="ARBA" id="ARBA00023303"/>
    </source>
</evidence>
<dbReference type="PRINTS" id="PR01320">
    <property type="entry name" value="KIRCHANNEL"/>
</dbReference>
<evidence type="ECO:0000256" key="4">
    <source>
        <dbReference type="ARBA" id="ARBA00022475"/>
    </source>
</evidence>
<reference evidence="19 20" key="1">
    <citation type="submission" date="2019-01" db="EMBL/GenBank/DDBJ databases">
        <title>Draft Genome and Complete Hox-Cluster Characterization of the Sterlet Sturgeon (Acipenser ruthenus).</title>
        <authorList>
            <person name="Wei Q."/>
        </authorList>
    </citation>
    <scope>NUCLEOTIDE SEQUENCE [LARGE SCALE GENOMIC DNA]</scope>
    <source>
        <strain evidence="19">WHYD16114868_AA</strain>
        <tissue evidence="19">Blood</tissue>
    </source>
</reference>
<evidence type="ECO:0000256" key="11">
    <source>
        <dbReference type="ARBA" id="ARBA00023136"/>
    </source>
</evidence>
<dbReference type="FunFam" id="2.60.40.1400:FF:000002">
    <property type="entry name" value="ATP-sensitive inward rectifier potassium channel 1"/>
    <property type="match status" value="1"/>
</dbReference>
<dbReference type="InterPro" id="IPR014756">
    <property type="entry name" value="Ig_E-set"/>
</dbReference>
<feature type="transmembrane region" description="Helical" evidence="16">
    <location>
        <begin position="140"/>
        <end position="165"/>
    </location>
</feature>
<keyword evidence="9 16" id="KW-1133">Transmembrane helix</keyword>
<dbReference type="GO" id="GO:0005886">
    <property type="term" value="C:plasma membrane"/>
    <property type="evidence" value="ECO:0007669"/>
    <property type="project" value="UniProtKB-SubCell"/>
</dbReference>
<comment type="catalytic activity">
    <reaction evidence="13">
        <text>K(+)(in) = K(+)(out)</text>
        <dbReference type="Rhea" id="RHEA:29463"/>
        <dbReference type="ChEBI" id="CHEBI:29103"/>
    </reaction>
</comment>
<comment type="similarity">
    <text evidence="15">Belongs to the inward rectifier-type potassium channel (TC 1.A.2.1) family.</text>
</comment>
<evidence type="ECO:0000256" key="9">
    <source>
        <dbReference type="ARBA" id="ARBA00022989"/>
    </source>
</evidence>
<evidence type="ECO:0000256" key="10">
    <source>
        <dbReference type="ARBA" id="ARBA00023065"/>
    </source>
</evidence>
<keyword evidence="20" id="KW-1185">Reference proteome</keyword>
<dbReference type="InterPro" id="IPR013518">
    <property type="entry name" value="K_chnl_inward-rec_Kir_cyto"/>
</dbReference>
<dbReference type="Pfam" id="PF17655">
    <property type="entry name" value="IRK_C"/>
    <property type="match status" value="1"/>
</dbReference>
<evidence type="ECO:0000256" key="16">
    <source>
        <dbReference type="SAM" id="Phobius"/>
    </source>
</evidence>
<feature type="domain" description="Inward rectifier potassium channel C-terminal" evidence="18">
    <location>
        <begin position="177"/>
        <end position="335"/>
    </location>
</feature>
<evidence type="ECO:0000256" key="8">
    <source>
        <dbReference type="ARBA" id="ARBA00022958"/>
    </source>
</evidence>
<dbReference type="Pfam" id="PF01007">
    <property type="entry name" value="IRK"/>
    <property type="match status" value="1"/>
</dbReference>
<accession>A0A662YTJ6</accession>
<keyword evidence="4" id="KW-1003">Cell membrane</keyword>
<dbReference type="PANTHER" id="PTHR11767:SF20">
    <property type="entry name" value="ATP-SENSITIVE INWARD RECTIFIER POTASSIUM CHANNEL 15"/>
    <property type="match status" value="1"/>
</dbReference>
<feature type="site" description="Role in the control of polyamine-mediated channel gating and in the blocking by intracellular magnesium" evidence="14">
    <location>
        <position position="156"/>
    </location>
</feature>
<evidence type="ECO:0000256" key="3">
    <source>
        <dbReference type="ARBA" id="ARBA00022448"/>
    </source>
</evidence>
<evidence type="ECO:0000256" key="13">
    <source>
        <dbReference type="ARBA" id="ARBA00034430"/>
    </source>
</evidence>
<dbReference type="FunFam" id="1.10.287.70:FF:000036">
    <property type="entry name" value="ATP-sensitive inward rectifier potassium channel 1"/>
    <property type="match status" value="1"/>
</dbReference>
<feature type="transmembrane region" description="Helical" evidence="16">
    <location>
        <begin position="66"/>
        <end position="88"/>
    </location>
</feature>
<dbReference type="SUPFAM" id="SSF81324">
    <property type="entry name" value="Voltage-gated potassium channels"/>
    <property type="match status" value="1"/>
</dbReference>
<evidence type="ECO:0000256" key="1">
    <source>
        <dbReference type="ARBA" id="ARBA00004141"/>
    </source>
</evidence>
<dbReference type="GO" id="GO:0034702">
    <property type="term" value="C:monoatomic ion channel complex"/>
    <property type="evidence" value="ECO:0007669"/>
    <property type="project" value="UniProtKB-KW"/>
</dbReference>
<evidence type="ECO:0000256" key="14">
    <source>
        <dbReference type="PIRSR" id="PIRSR005465-1"/>
    </source>
</evidence>
<dbReference type="EMBL" id="SCEB01000440">
    <property type="protein sequence ID" value="RXM99191.1"/>
    <property type="molecule type" value="Genomic_DNA"/>
</dbReference>
<dbReference type="InterPro" id="IPR016449">
    <property type="entry name" value="K_chnl_inward-rec_Kir"/>
</dbReference>
<feature type="domain" description="Potassium channel inwardly rectifying transmembrane" evidence="17">
    <location>
        <begin position="29"/>
        <end position="170"/>
    </location>
</feature>
<evidence type="ECO:0000259" key="17">
    <source>
        <dbReference type="Pfam" id="PF01007"/>
    </source>
</evidence>
<dbReference type="InterPro" id="IPR041647">
    <property type="entry name" value="IRK_C"/>
</dbReference>
<protein>
    <submittedName>
        <fullName evidence="19">ATP-sensitive inward rectifier potassium channel 15</fullName>
    </submittedName>
</protein>
<keyword evidence="10 15" id="KW-0406">Ion transport</keyword>
<evidence type="ECO:0000313" key="20">
    <source>
        <dbReference type="Proteomes" id="UP000289886"/>
    </source>
</evidence>
<organism evidence="19 20">
    <name type="scientific">Acipenser ruthenus</name>
    <name type="common">Sterlet sturgeon</name>
    <dbReference type="NCBI Taxonomy" id="7906"/>
    <lineage>
        <taxon>Eukaryota</taxon>
        <taxon>Metazoa</taxon>
        <taxon>Chordata</taxon>
        <taxon>Craniata</taxon>
        <taxon>Vertebrata</taxon>
        <taxon>Euteleostomi</taxon>
        <taxon>Actinopterygii</taxon>
        <taxon>Chondrostei</taxon>
        <taxon>Acipenseriformes</taxon>
        <taxon>Acipenseridae</taxon>
        <taxon>Acipenser</taxon>
    </lineage>
</organism>
<keyword evidence="5 15" id="KW-0633">Potassium transport</keyword>
<evidence type="ECO:0000256" key="6">
    <source>
        <dbReference type="ARBA" id="ARBA00022692"/>
    </source>
</evidence>
<evidence type="ECO:0000256" key="15">
    <source>
        <dbReference type="RuleBase" id="RU003822"/>
    </source>
</evidence>
<evidence type="ECO:0000256" key="2">
    <source>
        <dbReference type="ARBA" id="ARBA00004236"/>
    </source>
</evidence>
<dbReference type="Proteomes" id="UP000289886">
    <property type="component" value="Unassembled WGS sequence"/>
</dbReference>
<dbReference type="GO" id="GO:1990573">
    <property type="term" value="P:potassium ion import across plasma membrane"/>
    <property type="evidence" value="ECO:0007669"/>
    <property type="project" value="TreeGrafter"/>
</dbReference>
<gene>
    <name evidence="19" type="ORF">EOD39_11966</name>
</gene>
<evidence type="ECO:0000256" key="5">
    <source>
        <dbReference type="ARBA" id="ARBA00022538"/>
    </source>
</evidence>
<evidence type="ECO:0000256" key="7">
    <source>
        <dbReference type="ARBA" id="ARBA00022882"/>
    </source>
</evidence>
<dbReference type="PIRSF" id="PIRSF005465">
    <property type="entry name" value="GIRK_kir"/>
    <property type="match status" value="1"/>
</dbReference>
<keyword evidence="8 15" id="KW-0630">Potassium</keyword>
<dbReference type="GO" id="GO:0005242">
    <property type="term" value="F:inward rectifier potassium channel activity"/>
    <property type="evidence" value="ECO:0007669"/>
    <property type="project" value="InterPro"/>
</dbReference>
<keyword evidence="6 15" id="KW-0812">Transmembrane</keyword>
<dbReference type="InterPro" id="IPR040445">
    <property type="entry name" value="Kir_TM"/>
</dbReference>
<keyword evidence="11 16" id="KW-0472">Membrane</keyword>
<comment type="caution">
    <text evidence="19">The sequence shown here is derived from an EMBL/GenBank/DDBJ whole genome shotgun (WGS) entry which is preliminary data.</text>
</comment>
<dbReference type="InterPro" id="IPR003270">
    <property type="entry name" value="K_chnl_inward-rec_Kir1.3"/>
</dbReference>